<organism evidence="1 2">
    <name type="scientific">Papaver somniferum</name>
    <name type="common">Opium poppy</name>
    <dbReference type="NCBI Taxonomy" id="3469"/>
    <lineage>
        <taxon>Eukaryota</taxon>
        <taxon>Viridiplantae</taxon>
        <taxon>Streptophyta</taxon>
        <taxon>Embryophyta</taxon>
        <taxon>Tracheophyta</taxon>
        <taxon>Spermatophyta</taxon>
        <taxon>Magnoliopsida</taxon>
        <taxon>Ranunculales</taxon>
        <taxon>Papaveraceae</taxon>
        <taxon>Papaveroideae</taxon>
        <taxon>Papaver</taxon>
    </lineage>
</organism>
<proteinExistence type="predicted"/>
<evidence type="ECO:0000313" key="2">
    <source>
        <dbReference type="Proteomes" id="UP000316621"/>
    </source>
</evidence>
<dbReference type="Proteomes" id="UP000316621">
    <property type="component" value="Chromosome 7"/>
</dbReference>
<evidence type="ECO:0000313" key="1">
    <source>
        <dbReference type="EMBL" id="RZC69297.1"/>
    </source>
</evidence>
<accession>A0A4Y7K8S1</accession>
<reference evidence="1 2" key="1">
    <citation type="journal article" date="2018" name="Science">
        <title>The opium poppy genome and morphinan production.</title>
        <authorList>
            <person name="Guo L."/>
            <person name="Winzer T."/>
            <person name="Yang X."/>
            <person name="Li Y."/>
            <person name="Ning Z."/>
            <person name="He Z."/>
            <person name="Teodor R."/>
            <person name="Lu Y."/>
            <person name="Bowser T.A."/>
            <person name="Graham I.A."/>
            <person name="Ye K."/>
        </authorList>
    </citation>
    <scope>NUCLEOTIDE SEQUENCE [LARGE SCALE GENOMIC DNA]</scope>
    <source>
        <strain evidence="2">cv. HN1</strain>
        <tissue evidence="1">Leaves</tissue>
    </source>
</reference>
<dbReference type="AlphaFoldDB" id="A0A4Y7K8S1"/>
<dbReference type="Gramene" id="RZC69297">
    <property type="protein sequence ID" value="RZC69297"/>
    <property type="gene ID" value="C5167_032450"/>
</dbReference>
<keyword evidence="2" id="KW-1185">Reference proteome</keyword>
<sequence length="77" mass="8451">MENRKQELFTNAMQLLKGHDPVAEYNYFDSLACYGNSHVLDGLSNAIVAALDLWSNGTMVAHLTSDPTADVYKCLTG</sequence>
<dbReference type="EMBL" id="CM010721">
    <property type="protein sequence ID" value="RZC69297.1"/>
    <property type="molecule type" value="Genomic_DNA"/>
</dbReference>
<protein>
    <submittedName>
        <fullName evidence="1">Uncharacterized protein</fullName>
    </submittedName>
</protein>
<gene>
    <name evidence="1" type="ORF">C5167_032450</name>
</gene>
<name>A0A4Y7K8S1_PAPSO</name>